<dbReference type="HOGENOM" id="CLU_926115_0_0_1"/>
<sequence length="301" mass="33594">MAESDKRKSRKSYCRLYKAARREVAGFSVEDSLTHSSSEDELSEDDIYQPSVIPSIPLSAHNDSNHSVLSKVAVPDTSEDNCNNFHDSANDSVDQRITYSSSDSEFSASTSENEMNYDNSEEFHAGLRSWALKCDIKACHLTELLKFLKLHPRIPSDLPVDSRTFLKTPTTVKLHRESNIEYFQYAVCDQVKKALEKGGFSTNSSALPDVLCLSLNVDGLPVFKSSRCTFWPVLAKLHVEGSPVFPLMLSSGPGKPYDSAFLPILKEVFKEVRRFCQSGFDFSGRHFIVHVVGLPCDAPAR</sequence>
<dbReference type="OrthoDB" id="6776103at2759"/>
<reference evidence="1 3" key="2">
    <citation type="journal article" date="2013" name="Nature">
        <title>Insights into bilaterian evolution from three spiralian genomes.</title>
        <authorList>
            <person name="Simakov O."/>
            <person name="Marletaz F."/>
            <person name="Cho S.J."/>
            <person name="Edsinger-Gonzales E."/>
            <person name="Havlak P."/>
            <person name="Hellsten U."/>
            <person name="Kuo D.H."/>
            <person name="Larsson T."/>
            <person name="Lv J."/>
            <person name="Arendt D."/>
            <person name="Savage R."/>
            <person name="Osoegawa K."/>
            <person name="de Jong P."/>
            <person name="Grimwood J."/>
            <person name="Chapman J.A."/>
            <person name="Shapiro H."/>
            <person name="Aerts A."/>
            <person name="Otillar R.P."/>
            <person name="Terry A.Y."/>
            <person name="Boore J.L."/>
            <person name="Grigoriev I.V."/>
            <person name="Lindberg D.R."/>
            <person name="Seaver E.C."/>
            <person name="Weisblat D.A."/>
            <person name="Putnam N.H."/>
            <person name="Rokhsar D.S."/>
        </authorList>
    </citation>
    <scope>NUCLEOTIDE SEQUENCE</scope>
    <source>
        <strain evidence="1 3">I ESC-2004</strain>
    </source>
</reference>
<evidence type="ECO:0000313" key="3">
    <source>
        <dbReference type="Proteomes" id="UP000014760"/>
    </source>
</evidence>
<reference evidence="3" key="1">
    <citation type="submission" date="2012-12" db="EMBL/GenBank/DDBJ databases">
        <authorList>
            <person name="Hellsten U."/>
            <person name="Grimwood J."/>
            <person name="Chapman J.A."/>
            <person name="Shapiro H."/>
            <person name="Aerts A."/>
            <person name="Otillar R.P."/>
            <person name="Terry A.Y."/>
            <person name="Boore J.L."/>
            <person name="Simakov O."/>
            <person name="Marletaz F."/>
            <person name="Cho S.-J."/>
            <person name="Edsinger-Gonzales E."/>
            <person name="Havlak P."/>
            <person name="Kuo D.-H."/>
            <person name="Larsson T."/>
            <person name="Lv J."/>
            <person name="Arendt D."/>
            <person name="Savage R."/>
            <person name="Osoegawa K."/>
            <person name="de Jong P."/>
            <person name="Lindberg D.R."/>
            <person name="Seaver E.C."/>
            <person name="Weisblat D.A."/>
            <person name="Putnam N.H."/>
            <person name="Grigoriev I.V."/>
            <person name="Rokhsar D.S."/>
        </authorList>
    </citation>
    <scope>NUCLEOTIDE SEQUENCE</scope>
    <source>
        <strain evidence="3">I ESC-2004</strain>
    </source>
</reference>
<proteinExistence type="predicted"/>
<dbReference type="EnsemblMetazoa" id="CapteT136857">
    <property type="protein sequence ID" value="CapteP136857"/>
    <property type="gene ID" value="CapteG136857"/>
</dbReference>
<keyword evidence="3" id="KW-1185">Reference proteome</keyword>
<accession>R7V042</accession>
<evidence type="ECO:0000313" key="1">
    <source>
        <dbReference type="EMBL" id="ELU09552.1"/>
    </source>
</evidence>
<gene>
    <name evidence="1" type="ORF">CAPTEDRAFT_136857</name>
</gene>
<dbReference type="STRING" id="283909.R7V042"/>
<dbReference type="PANTHER" id="PTHR33053:SF9">
    <property type="entry name" value="AGAP000105-PA"/>
    <property type="match status" value="1"/>
</dbReference>
<dbReference type="Proteomes" id="UP000014760">
    <property type="component" value="Unassembled WGS sequence"/>
</dbReference>
<protein>
    <submittedName>
        <fullName evidence="1 2">Uncharacterized protein</fullName>
    </submittedName>
</protein>
<dbReference type="PANTHER" id="PTHR33053">
    <property type="entry name" value="PROTEIN, PUTATIVE-RELATED"/>
    <property type="match status" value="1"/>
</dbReference>
<reference evidence="2" key="3">
    <citation type="submission" date="2015-06" db="UniProtKB">
        <authorList>
            <consortium name="EnsemblMetazoa"/>
        </authorList>
    </citation>
    <scope>IDENTIFICATION</scope>
</reference>
<name>R7V042_CAPTE</name>
<evidence type="ECO:0000313" key="2">
    <source>
        <dbReference type="EnsemblMetazoa" id="CapteP136857"/>
    </source>
</evidence>
<dbReference type="AlphaFoldDB" id="R7V042"/>
<feature type="non-terminal residue" evidence="1">
    <location>
        <position position="301"/>
    </location>
</feature>
<dbReference type="OMA" id="FTNENER"/>
<dbReference type="EMBL" id="AMQN01006349">
    <property type="status" value="NOT_ANNOTATED_CDS"/>
    <property type="molecule type" value="Genomic_DNA"/>
</dbReference>
<dbReference type="EMBL" id="KB298168">
    <property type="protein sequence ID" value="ELU09552.1"/>
    <property type="molecule type" value="Genomic_DNA"/>
</dbReference>
<organism evidence="1">
    <name type="scientific">Capitella teleta</name>
    <name type="common">Polychaete worm</name>
    <dbReference type="NCBI Taxonomy" id="283909"/>
    <lineage>
        <taxon>Eukaryota</taxon>
        <taxon>Metazoa</taxon>
        <taxon>Spiralia</taxon>
        <taxon>Lophotrochozoa</taxon>
        <taxon>Annelida</taxon>
        <taxon>Polychaeta</taxon>
        <taxon>Sedentaria</taxon>
        <taxon>Scolecida</taxon>
        <taxon>Capitellidae</taxon>
        <taxon>Capitella</taxon>
    </lineage>
</organism>